<evidence type="ECO:0000256" key="2">
    <source>
        <dbReference type="ARBA" id="ARBA00006281"/>
    </source>
</evidence>
<sequence>MDQTTAKRLLKEGAVFLFLDVPEGTEFGIDMKSWNTCEKFRGVKMIPPGIHYIFYSGLNDYGDIAPRSGFFYNFKQGEMIAKKWDKDECDISSDIITENEIVSFKENLMTLDQFLGPYPYDISEKWYNLSSHITEMTIQRIQPLSGVIRSALELISYENSVRSKQPKPDESPSSSKHAKRSRFSGDEKFLDNLLPDLRPKPGTELRFTKLPSKNYPENSTPSEITQHNLDLTYTLECLLQNYESEMDLIGELELSYICFLVGHSLEAFEHWKIIIGLLCECENAISKHRNIYDAFISVLEIQINEVPEEFLADIVSNNNFVYVKLRNLFRSISECNVDGRLKTKVDRFKRRLTEKFGWDFSHLDSEDEEDAPVIVET</sequence>
<keyword evidence="13" id="KW-1185">Reference proteome</keyword>
<evidence type="ECO:0000256" key="6">
    <source>
        <dbReference type="ARBA" id="ARBA00023187"/>
    </source>
</evidence>
<protein>
    <recommendedName>
        <fullName evidence="3">Protein AAR2 homolog</fullName>
    </recommendedName>
    <alternativeName>
        <fullName evidence="7">AAR2 splicing factor homolog</fullName>
    </alternativeName>
</protein>
<evidence type="ECO:0000256" key="5">
    <source>
        <dbReference type="ARBA" id="ARBA00022728"/>
    </source>
</evidence>
<dbReference type="Gene3D" id="2.60.34.20">
    <property type="match status" value="1"/>
</dbReference>
<dbReference type="AlphaFoldDB" id="A0AAW1HTV5"/>
<evidence type="ECO:0000256" key="3">
    <source>
        <dbReference type="ARBA" id="ARBA00016372"/>
    </source>
</evidence>
<dbReference type="Gene3D" id="1.25.40.550">
    <property type="entry name" value="Aar2, C-terminal domain-like"/>
    <property type="match status" value="1"/>
</dbReference>
<evidence type="ECO:0000256" key="8">
    <source>
        <dbReference type="ARBA" id="ARBA00047009"/>
    </source>
</evidence>
<dbReference type="InterPro" id="IPR038514">
    <property type="entry name" value="AAR2_C_sf"/>
</dbReference>
<comment type="subunit">
    <text evidence="8">Interacts with PRPF8 (via RNase H homology domain). Component of a U5 snRNP complex that contains PRPF8.</text>
</comment>
<evidence type="ECO:0000313" key="12">
    <source>
        <dbReference type="EMBL" id="KAK9679994.1"/>
    </source>
</evidence>
<dbReference type="InterPro" id="IPR033647">
    <property type="entry name" value="Aar2_N"/>
</dbReference>
<organism evidence="12 13">
    <name type="scientific">Popillia japonica</name>
    <name type="common">Japanese beetle</name>
    <dbReference type="NCBI Taxonomy" id="7064"/>
    <lineage>
        <taxon>Eukaryota</taxon>
        <taxon>Metazoa</taxon>
        <taxon>Ecdysozoa</taxon>
        <taxon>Arthropoda</taxon>
        <taxon>Hexapoda</taxon>
        <taxon>Insecta</taxon>
        <taxon>Pterygota</taxon>
        <taxon>Neoptera</taxon>
        <taxon>Endopterygota</taxon>
        <taxon>Coleoptera</taxon>
        <taxon>Polyphaga</taxon>
        <taxon>Scarabaeiformia</taxon>
        <taxon>Scarabaeidae</taxon>
        <taxon>Rutelinae</taxon>
        <taxon>Popillia</taxon>
    </lineage>
</organism>
<dbReference type="CDD" id="cd13778">
    <property type="entry name" value="Aar2_C"/>
    <property type="match status" value="1"/>
</dbReference>
<dbReference type="InterPro" id="IPR038516">
    <property type="entry name" value="AAR2_N_sf"/>
</dbReference>
<dbReference type="InterPro" id="IPR033648">
    <property type="entry name" value="AAR2_C"/>
</dbReference>
<reference evidence="12 13" key="1">
    <citation type="journal article" date="2024" name="BMC Genomics">
        <title>De novo assembly and annotation of Popillia japonica's genome with initial clues to its potential as an invasive pest.</title>
        <authorList>
            <person name="Cucini C."/>
            <person name="Boschi S."/>
            <person name="Funari R."/>
            <person name="Cardaioli E."/>
            <person name="Iannotti N."/>
            <person name="Marturano G."/>
            <person name="Paoli F."/>
            <person name="Bruttini M."/>
            <person name="Carapelli A."/>
            <person name="Frati F."/>
            <person name="Nardi F."/>
        </authorList>
    </citation>
    <scope>NUCLEOTIDE SEQUENCE [LARGE SCALE GENOMIC DNA]</scope>
    <source>
        <strain evidence="12">DMR45628</strain>
    </source>
</reference>
<evidence type="ECO:0000256" key="9">
    <source>
        <dbReference type="SAM" id="MobiDB-lite"/>
    </source>
</evidence>
<comment type="caution">
    <text evidence="12">The sequence shown here is derived from an EMBL/GenBank/DDBJ whole genome shotgun (WGS) entry which is preliminary data.</text>
</comment>
<dbReference type="FunFam" id="1.25.40.550:FF:000001">
    <property type="entry name" value="AAR2 splicing factor homolog"/>
    <property type="match status" value="1"/>
</dbReference>
<evidence type="ECO:0000259" key="11">
    <source>
        <dbReference type="Pfam" id="PF20981"/>
    </source>
</evidence>
<evidence type="ECO:0000313" key="13">
    <source>
        <dbReference type="Proteomes" id="UP001458880"/>
    </source>
</evidence>
<dbReference type="GO" id="GO:0005681">
    <property type="term" value="C:spliceosomal complex"/>
    <property type="evidence" value="ECO:0007669"/>
    <property type="project" value="UniProtKB-KW"/>
</dbReference>
<feature type="region of interest" description="Disordered" evidence="9">
    <location>
        <begin position="160"/>
        <end position="182"/>
    </location>
</feature>
<dbReference type="InterPro" id="IPR007946">
    <property type="entry name" value="AAR2"/>
</dbReference>
<dbReference type="GO" id="GO:0000244">
    <property type="term" value="P:spliceosomal tri-snRNP complex assembly"/>
    <property type="evidence" value="ECO:0007669"/>
    <property type="project" value="TreeGrafter"/>
</dbReference>
<evidence type="ECO:0000256" key="1">
    <source>
        <dbReference type="ARBA" id="ARBA00003708"/>
    </source>
</evidence>
<feature type="domain" description="AAR2 C-terminal" evidence="10">
    <location>
        <begin position="207"/>
        <end position="361"/>
    </location>
</feature>
<evidence type="ECO:0000256" key="7">
    <source>
        <dbReference type="ARBA" id="ARBA00030625"/>
    </source>
</evidence>
<name>A0AAW1HTV5_POPJA</name>
<dbReference type="PANTHER" id="PTHR12689">
    <property type="entry name" value="A1 CISTRON SPLICING FACTOR AAR2-RELATED"/>
    <property type="match status" value="1"/>
</dbReference>
<evidence type="ECO:0000256" key="4">
    <source>
        <dbReference type="ARBA" id="ARBA00022664"/>
    </source>
</evidence>
<feature type="domain" description="AAR2 N-terminal" evidence="11">
    <location>
        <begin position="12"/>
        <end position="143"/>
    </location>
</feature>
<proteinExistence type="inferred from homology"/>
<dbReference type="PANTHER" id="PTHR12689:SF4">
    <property type="entry name" value="PROTEIN AAR2 HOMOLOG"/>
    <property type="match status" value="1"/>
</dbReference>
<keyword evidence="4" id="KW-0507">mRNA processing</keyword>
<dbReference type="EMBL" id="JASPKY010000947">
    <property type="protein sequence ID" value="KAK9679994.1"/>
    <property type="molecule type" value="Genomic_DNA"/>
</dbReference>
<keyword evidence="6" id="KW-0508">mRNA splicing</keyword>
<dbReference type="FunFam" id="2.60.34.20:FF:000001">
    <property type="entry name" value="protein AAR2 homolog"/>
    <property type="match status" value="1"/>
</dbReference>
<keyword evidence="5" id="KW-0747">Spliceosome</keyword>
<evidence type="ECO:0000259" key="10">
    <source>
        <dbReference type="Pfam" id="PF05282"/>
    </source>
</evidence>
<comment type="function">
    <text evidence="1">Component of the U5 snRNP complex that is required for spliceosome assembly and for pre-mRNA splicing.</text>
</comment>
<dbReference type="Proteomes" id="UP001458880">
    <property type="component" value="Unassembled WGS sequence"/>
</dbReference>
<accession>A0AAW1HTV5</accession>
<dbReference type="Pfam" id="PF20981">
    <property type="entry name" value="AAR2_1st"/>
    <property type="match status" value="1"/>
</dbReference>
<gene>
    <name evidence="12" type="ORF">QE152_g39502</name>
</gene>
<dbReference type="CDD" id="cd13777">
    <property type="entry name" value="Aar2_N"/>
    <property type="match status" value="1"/>
</dbReference>
<comment type="similarity">
    <text evidence="2">Belongs to the AAR2 family.</text>
</comment>
<dbReference type="Pfam" id="PF05282">
    <property type="entry name" value="AAR2"/>
    <property type="match status" value="1"/>
</dbReference>